<dbReference type="RefSeq" id="WP_209378929.1">
    <property type="nucleotide sequence ID" value="NZ_JAGIZB010000006.1"/>
</dbReference>
<protein>
    <submittedName>
        <fullName evidence="2">Uncharacterized protein</fullName>
    </submittedName>
</protein>
<dbReference type="Proteomes" id="UP000681594">
    <property type="component" value="Unassembled WGS sequence"/>
</dbReference>
<proteinExistence type="predicted"/>
<evidence type="ECO:0000313" key="3">
    <source>
        <dbReference type="Proteomes" id="UP000681594"/>
    </source>
</evidence>
<reference evidence="2 3" key="1">
    <citation type="submission" date="2021-03" db="EMBL/GenBank/DDBJ databases">
        <authorList>
            <person name="So Y."/>
        </authorList>
    </citation>
    <scope>NUCLEOTIDE SEQUENCE [LARGE SCALE GENOMIC DNA]</scope>
    <source>
        <strain evidence="2 3">SSH11</strain>
    </source>
</reference>
<evidence type="ECO:0000313" key="2">
    <source>
        <dbReference type="EMBL" id="MBP0444701.1"/>
    </source>
</evidence>
<accession>A0ABS4ACW2</accession>
<comment type="caution">
    <text evidence="2">The sequence shown here is derived from an EMBL/GenBank/DDBJ whole genome shotgun (WGS) entry which is preliminary data.</text>
</comment>
<name>A0ABS4ACW2_9PROT</name>
<evidence type="ECO:0000256" key="1">
    <source>
        <dbReference type="SAM" id="MobiDB-lite"/>
    </source>
</evidence>
<sequence length="79" mass="7977">MTASKHPKGGPNEEGLGDGIPRPPSDDERNPGIGSSKGVFGRGTDPAVLQADNTDEGDTANDTTPQGGVAPGHLGRTNK</sequence>
<feature type="region of interest" description="Disordered" evidence="1">
    <location>
        <begin position="1"/>
        <end position="79"/>
    </location>
</feature>
<gene>
    <name evidence="2" type="ORF">J8J14_07885</name>
</gene>
<dbReference type="EMBL" id="JAGIZB010000006">
    <property type="protein sequence ID" value="MBP0444701.1"/>
    <property type="molecule type" value="Genomic_DNA"/>
</dbReference>
<organism evidence="2 3">
    <name type="scientific">Pararoseomonas baculiformis</name>
    <dbReference type="NCBI Taxonomy" id="2820812"/>
    <lineage>
        <taxon>Bacteria</taxon>
        <taxon>Pseudomonadati</taxon>
        <taxon>Pseudomonadota</taxon>
        <taxon>Alphaproteobacteria</taxon>
        <taxon>Acetobacterales</taxon>
        <taxon>Acetobacteraceae</taxon>
        <taxon>Pararoseomonas</taxon>
    </lineage>
</organism>
<keyword evidence="3" id="KW-1185">Reference proteome</keyword>